<protein>
    <submittedName>
        <fullName evidence="1">Uncharacterized protein</fullName>
    </submittedName>
</protein>
<organism evidence="1 2">
    <name type="scientific">Coemansia reversa (strain ATCC 12441 / NRRL 1564)</name>
    <dbReference type="NCBI Taxonomy" id="763665"/>
    <lineage>
        <taxon>Eukaryota</taxon>
        <taxon>Fungi</taxon>
        <taxon>Fungi incertae sedis</taxon>
        <taxon>Zoopagomycota</taxon>
        <taxon>Kickxellomycotina</taxon>
        <taxon>Kickxellomycetes</taxon>
        <taxon>Kickxellales</taxon>
        <taxon>Kickxellaceae</taxon>
        <taxon>Coemansia</taxon>
    </lineage>
</organism>
<dbReference type="AlphaFoldDB" id="A0A2G5BKR5"/>
<keyword evidence="2" id="KW-1185">Reference proteome</keyword>
<dbReference type="EMBL" id="KZ303486">
    <property type="protein sequence ID" value="PIA19581.1"/>
    <property type="molecule type" value="Genomic_DNA"/>
</dbReference>
<sequence length="234" mass="25038">MDFEYEGPTRYDSSDSEDELLPAVAPAEPSFVVRTKPKVSLNTETLVVSLLNSDESGLEANSQIGIVYAPAAPTKQQQQPVGNASMQVNNALARIFSVGSETQMVVVSASMPIELQYGWIRAVVKRLCPSRIVVLDAVDAGGQAAGASHMNAYRSPAVLASAIVVGLAAAVLNYAETFGIPCRHVRSGDQRRSMLLSEKEINTLFVNELQASADHTVADPSTTLRRDVSASLYV</sequence>
<evidence type="ECO:0000313" key="1">
    <source>
        <dbReference type="EMBL" id="PIA19581.1"/>
    </source>
</evidence>
<evidence type="ECO:0000313" key="2">
    <source>
        <dbReference type="Proteomes" id="UP000242474"/>
    </source>
</evidence>
<dbReference type="Proteomes" id="UP000242474">
    <property type="component" value="Unassembled WGS sequence"/>
</dbReference>
<name>A0A2G5BKR5_COERN</name>
<gene>
    <name evidence="1" type="ORF">COEREDRAFT_78909</name>
</gene>
<proteinExistence type="predicted"/>
<reference evidence="1 2" key="1">
    <citation type="journal article" date="2015" name="Genome Biol. Evol.">
        <title>Phylogenomic analyses indicate that early fungi evolved digesting cell walls of algal ancestors of land plants.</title>
        <authorList>
            <person name="Chang Y."/>
            <person name="Wang S."/>
            <person name="Sekimoto S."/>
            <person name="Aerts A.L."/>
            <person name="Choi C."/>
            <person name="Clum A."/>
            <person name="LaButti K.M."/>
            <person name="Lindquist E.A."/>
            <person name="Yee Ngan C."/>
            <person name="Ohm R.A."/>
            <person name="Salamov A.A."/>
            <person name="Grigoriev I.V."/>
            <person name="Spatafora J.W."/>
            <person name="Berbee M.L."/>
        </authorList>
    </citation>
    <scope>NUCLEOTIDE SEQUENCE [LARGE SCALE GENOMIC DNA]</scope>
    <source>
        <strain evidence="1 2">NRRL 1564</strain>
    </source>
</reference>
<accession>A0A2G5BKR5</accession>
<dbReference type="OrthoDB" id="5558473at2759"/>